<dbReference type="EMBL" id="FUKI01000148">
    <property type="protein sequence ID" value="SJM95506.1"/>
    <property type="molecule type" value="Genomic_DNA"/>
</dbReference>
<sequence>MNNNLAKRTIRGAILGRNNYFGSDAIWSAELAAHSSSPSLPPYNNGGSTDSDGFMNI</sequence>
<proteinExistence type="predicted"/>
<evidence type="ECO:0000313" key="2">
    <source>
        <dbReference type="EMBL" id="SJM95506.1"/>
    </source>
</evidence>
<dbReference type="AlphaFoldDB" id="A0A1R4HGY5"/>
<gene>
    <name evidence="2" type="ORF">CRENPOLYSF1_70046</name>
</gene>
<keyword evidence="3" id="KW-1185">Reference proteome</keyword>
<evidence type="ECO:0000256" key="1">
    <source>
        <dbReference type="SAM" id="MobiDB-lite"/>
    </source>
</evidence>
<organism evidence="2 3">
    <name type="scientific">Crenothrix polyspora</name>
    <dbReference type="NCBI Taxonomy" id="360316"/>
    <lineage>
        <taxon>Bacteria</taxon>
        <taxon>Pseudomonadati</taxon>
        <taxon>Pseudomonadota</taxon>
        <taxon>Gammaproteobacteria</taxon>
        <taxon>Methylococcales</taxon>
        <taxon>Crenotrichaceae</taxon>
        <taxon>Crenothrix</taxon>
    </lineage>
</organism>
<reference evidence="3" key="1">
    <citation type="submission" date="2017-02" db="EMBL/GenBank/DDBJ databases">
        <authorList>
            <person name="Daims H."/>
        </authorList>
    </citation>
    <scope>NUCLEOTIDE SEQUENCE [LARGE SCALE GENOMIC DNA]</scope>
</reference>
<protein>
    <submittedName>
        <fullName evidence="2">Uncharacterized protein</fullName>
    </submittedName>
</protein>
<accession>A0A1R4HGY5</accession>
<evidence type="ECO:0000313" key="3">
    <source>
        <dbReference type="Proteomes" id="UP000195667"/>
    </source>
</evidence>
<feature type="region of interest" description="Disordered" evidence="1">
    <location>
        <begin position="35"/>
        <end position="57"/>
    </location>
</feature>
<name>A0A1R4HGY5_9GAMM</name>
<dbReference type="Proteomes" id="UP000195667">
    <property type="component" value="Unassembled WGS sequence"/>
</dbReference>